<name>A0A0C3LI89_9AGAM</name>
<organism evidence="2 3">
    <name type="scientific">Tulasnella calospora MUT 4182</name>
    <dbReference type="NCBI Taxonomy" id="1051891"/>
    <lineage>
        <taxon>Eukaryota</taxon>
        <taxon>Fungi</taxon>
        <taxon>Dikarya</taxon>
        <taxon>Basidiomycota</taxon>
        <taxon>Agaricomycotina</taxon>
        <taxon>Agaricomycetes</taxon>
        <taxon>Cantharellales</taxon>
        <taxon>Tulasnellaceae</taxon>
        <taxon>Tulasnella</taxon>
    </lineage>
</organism>
<dbReference type="OrthoDB" id="3214340at2759"/>
<accession>A0A0C3LI89</accession>
<dbReference type="HOGENOM" id="CLU_889012_0_0_1"/>
<dbReference type="Proteomes" id="UP000054248">
    <property type="component" value="Unassembled WGS sequence"/>
</dbReference>
<evidence type="ECO:0000313" key="2">
    <source>
        <dbReference type="EMBL" id="KIO33713.1"/>
    </source>
</evidence>
<reference evidence="3" key="2">
    <citation type="submission" date="2015-01" db="EMBL/GenBank/DDBJ databases">
        <title>Evolutionary Origins and Diversification of the Mycorrhizal Mutualists.</title>
        <authorList>
            <consortium name="DOE Joint Genome Institute"/>
            <consortium name="Mycorrhizal Genomics Consortium"/>
            <person name="Kohler A."/>
            <person name="Kuo A."/>
            <person name="Nagy L.G."/>
            <person name="Floudas D."/>
            <person name="Copeland A."/>
            <person name="Barry K.W."/>
            <person name="Cichocki N."/>
            <person name="Veneault-Fourrey C."/>
            <person name="LaButti K."/>
            <person name="Lindquist E.A."/>
            <person name="Lipzen A."/>
            <person name="Lundell T."/>
            <person name="Morin E."/>
            <person name="Murat C."/>
            <person name="Riley R."/>
            <person name="Ohm R."/>
            <person name="Sun H."/>
            <person name="Tunlid A."/>
            <person name="Henrissat B."/>
            <person name="Grigoriev I.V."/>
            <person name="Hibbett D.S."/>
            <person name="Martin F."/>
        </authorList>
    </citation>
    <scope>NUCLEOTIDE SEQUENCE [LARGE SCALE GENOMIC DNA]</scope>
    <source>
        <strain evidence="3">MUT 4182</strain>
    </source>
</reference>
<reference evidence="2 3" key="1">
    <citation type="submission" date="2014-04" db="EMBL/GenBank/DDBJ databases">
        <authorList>
            <consortium name="DOE Joint Genome Institute"/>
            <person name="Kuo A."/>
            <person name="Girlanda M."/>
            <person name="Perotto S."/>
            <person name="Kohler A."/>
            <person name="Nagy L.G."/>
            <person name="Floudas D."/>
            <person name="Copeland A."/>
            <person name="Barry K.W."/>
            <person name="Cichocki N."/>
            <person name="Veneault-Fourrey C."/>
            <person name="LaButti K."/>
            <person name="Lindquist E.A."/>
            <person name="Lipzen A."/>
            <person name="Lundell T."/>
            <person name="Morin E."/>
            <person name="Murat C."/>
            <person name="Sun H."/>
            <person name="Tunlid A."/>
            <person name="Henrissat B."/>
            <person name="Grigoriev I.V."/>
            <person name="Hibbett D.S."/>
            <person name="Martin F."/>
            <person name="Nordberg H.P."/>
            <person name="Cantor M.N."/>
            <person name="Hua S.X."/>
        </authorList>
    </citation>
    <scope>NUCLEOTIDE SEQUENCE [LARGE SCALE GENOMIC DNA]</scope>
    <source>
        <strain evidence="2 3">MUT 4182</strain>
    </source>
</reference>
<dbReference type="AlphaFoldDB" id="A0A0C3LI89"/>
<keyword evidence="3" id="KW-1185">Reference proteome</keyword>
<protein>
    <recommendedName>
        <fullName evidence="4">Retrotransposon gag domain-containing protein</fullName>
    </recommendedName>
</protein>
<evidence type="ECO:0008006" key="4">
    <source>
        <dbReference type="Google" id="ProtNLM"/>
    </source>
</evidence>
<proteinExistence type="predicted"/>
<dbReference type="EMBL" id="KN822946">
    <property type="protein sequence ID" value="KIO33713.1"/>
    <property type="molecule type" value="Genomic_DNA"/>
</dbReference>
<gene>
    <name evidence="2" type="ORF">M407DRAFT_229549</name>
</gene>
<evidence type="ECO:0000256" key="1">
    <source>
        <dbReference type="SAM" id="MobiDB-lite"/>
    </source>
</evidence>
<feature type="region of interest" description="Disordered" evidence="1">
    <location>
        <begin position="260"/>
        <end position="288"/>
    </location>
</feature>
<sequence>MVSVVLRIGGLEWKRKATMLTRLTIVPDIQISPDPAVGFLPAKARRALPIANPQTHMSKAGEDLGSLVFRGTSGSEAEEFIASIHQVARSEGRIRDDLWIADFAVACFIGDALRWYAELEAEVQNDWRLLRRAILRKYPPNMSRIRASQLLQQQLLLPNLRYQLKGNAAGSIEFVYTSMTKLADTYWAPPAQGDIETKRTIGLFWYTSPKKPAPKSLLDVAEVFITDSKGNVPDIPGYDGPLHPTPWKQDDRGYLTCSCPDLKQDISPPQPPTTSSQPSVADNPTQCPNLLKIPSHKTWILRTEHPHGGCWQK</sequence>
<evidence type="ECO:0000313" key="3">
    <source>
        <dbReference type="Proteomes" id="UP000054248"/>
    </source>
</evidence>